<geneLocation type="plasmid" evidence="2">
    <name>pHG2</name>
</geneLocation>
<sequence>MSGLLRVTKVSLSNWTKGRQELILRLLSNILPIILVMKIFVMRLFIWTRVRPICTWELFRLITKINCQLNVFLTVKLCKKSKMNYLNFCRQKVSRLNVDKRTRNVRI</sequence>
<feature type="transmembrane region" description="Helical" evidence="1">
    <location>
        <begin position="22"/>
        <end position="41"/>
    </location>
</feature>
<keyword evidence="1" id="KW-0812">Transmembrane</keyword>
<evidence type="ECO:0000256" key="1">
    <source>
        <dbReference type="SAM" id="Phobius"/>
    </source>
</evidence>
<protein>
    <submittedName>
        <fullName evidence="2">Uncharacterized protein</fullName>
    </submittedName>
</protein>
<keyword evidence="2" id="KW-0614">Plasmid</keyword>
<accession>A0A7G8AFL2</accession>
<dbReference type="AlphaFoldDB" id="A0A7G8AFL2"/>
<keyword evidence="1" id="KW-1133">Transmembrane helix</keyword>
<name>A0A7G8AFL2_9LACO</name>
<dbReference type="EMBL" id="MT436439">
    <property type="protein sequence ID" value="QNI18403.1"/>
    <property type="molecule type" value="Genomic_DNA"/>
</dbReference>
<reference evidence="2" key="1">
    <citation type="submission" date="2020-05" db="EMBL/GenBank/DDBJ databases">
        <title>Two cryptic plasmids from Lactobacillus zymae GU240.</title>
        <authorList>
            <person name="Le H.G."/>
            <person name="Kim J.H."/>
        </authorList>
    </citation>
    <scope>NUCLEOTIDE SEQUENCE</scope>
    <source>
        <strain evidence="2">GU240</strain>
        <plasmid evidence="2">pHG2</plasmid>
    </source>
</reference>
<evidence type="ECO:0000313" key="2">
    <source>
        <dbReference type="EMBL" id="QNI18403.1"/>
    </source>
</evidence>
<keyword evidence="1" id="KW-0472">Membrane</keyword>
<organism evidence="2">
    <name type="scientific">Levilactobacillus zymae</name>
    <dbReference type="NCBI Taxonomy" id="267363"/>
    <lineage>
        <taxon>Bacteria</taxon>
        <taxon>Bacillati</taxon>
        <taxon>Bacillota</taxon>
        <taxon>Bacilli</taxon>
        <taxon>Lactobacillales</taxon>
        <taxon>Lactobacillaceae</taxon>
        <taxon>Levilactobacillus</taxon>
    </lineage>
</organism>
<proteinExistence type="predicted"/>